<reference evidence="1 2" key="1">
    <citation type="journal article" date="2023" name="Science">
        <title>Complex scaffold remodeling in plant triterpene biosynthesis.</title>
        <authorList>
            <person name="De La Pena R."/>
            <person name="Hodgson H."/>
            <person name="Liu J.C."/>
            <person name="Stephenson M.J."/>
            <person name="Martin A.C."/>
            <person name="Owen C."/>
            <person name="Harkess A."/>
            <person name="Leebens-Mack J."/>
            <person name="Jimenez L.E."/>
            <person name="Osbourn A."/>
            <person name="Sattely E.S."/>
        </authorList>
    </citation>
    <scope>NUCLEOTIDE SEQUENCE [LARGE SCALE GENOMIC DNA]</scope>
    <source>
        <strain evidence="2">cv. JPN11</strain>
        <tissue evidence="1">Leaf</tissue>
    </source>
</reference>
<evidence type="ECO:0000313" key="1">
    <source>
        <dbReference type="EMBL" id="KAJ4702454.1"/>
    </source>
</evidence>
<keyword evidence="2" id="KW-1185">Reference proteome</keyword>
<sequence>MADSSKPKKNGEKPVSTPQPASVMGQEDPASSSENPGMSQEKQVSTPGAEQIFSTESPVAIRGSDPQDLVGQLPSAQNTVGTPGKKSVAKNEKKK</sequence>
<comment type="caution">
    <text evidence="1">The sequence shown here is derived from an EMBL/GenBank/DDBJ whole genome shotgun (WGS) entry which is preliminary data.</text>
</comment>
<protein>
    <submittedName>
        <fullName evidence="1">Uncharacterized protein</fullName>
    </submittedName>
</protein>
<dbReference type="EMBL" id="CM051406">
    <property type="protein sequence ID" value="KAJ4702454.1"/>
    <property type="molecule type" value="Genomic_DNA"/>
</dbReference>
<dbReference type="Proteomes" id="UP001164539">
    <property type="component" value="Chromosome 13"/>
</dbReference>
<proteinExistence type="predicted"/>
<organism evidence="1 2">
    <name type="scientific">Melia azedarach</name>
    <name type="common">Chinaberry tree</name>
    <dbReference type="NCBI Taxonomy" id="155640"/>
    <lineage>
        <taxon>Eukaryota</taxon>
        <taxon>Viridiplantae</taxon>
        <taxon>Streptophyta</taxon>
        <taxon>Embryophyta</taxon>
        <taxon>Tracheophyta</taxon>
        <taxon>Spermatophyta</taxon>
        <taxon>Magnoliopsida</taxon>
        <taxon>eudicotyledons</taxon>
        <taxon>Gunneridae</taxon>
        <taxon>Pentapetalae</taxon>
        <taxon>rosids</taxon>
        <taxon>malvids</taxon>
        <taxon>Sapindales</taxon>
        <taxon>Meliaceae</taxon>
        <taxon>Melia</taxon>
    </lineage>
</organism>
<evidence type="ECO:0000313" key="2">
    <source>
        <dbReference type="Proteomes" id="UP001164539"/>
    </source>
</evidence>
<name>A0ACC1WVK7_MELAZ</name>
<accession>A0ACC1WVK7</accession>
<gene>
    <name evidence="1" type="ORF">OWV82_022508</name>
</gene>